<evidence type="ECO:0000313" key="10">
    <source>
        <dbReference type="EMBL" id="OGY45357.1"/>
    </source>
</evidence>
<name>A0A1G1Y1B1_9BACT</name>
<dbReference type="Pfam" id="PF01368">
    <property type="entry name" value="DHH"/>
    <property type="match status" value="1"/>
</dbReference>
<proteinExistence type="inferred from homology"/>
<keyword evidence="6" id="KW-0175">Coiled coil</keyword>
<comment type="similarity">
    <text evidence="1">Belongs to the RecJ family.</text>
</comment>
<keyword evidence="3" id="KW-0540">Nuclease</keyword>
<evidence type="ECO:0000256" key="5">
    <source>
        <dbReference type="ARBA" id="ARBA00022839"/>
    </source>
</evidence>
<reference evidence="10 11" key="1">
    <citation type="journal article" date="2016" name="Nat. Commun.">
        <title>Thousands of microbial genomes shed light on interconnected biogeochemical processes in an aquifer system.</title>
        <authorList>
            <person name="Anantharaman K."/>
            <person name="Brown C.T."/>
            <person name="Hug L.A."/>
            <person name="Sharon I."/>
            <person name="Castelle C.J."/>
            <person name="Probst A.J."/>
            <person name="Thomas B.C."/>
            <person name="Singh A."/>
            <person name="Wilkins M.J."/>
            <person name="Karaoz U."/>
            <person name="Brodie E.L."/>
            <person name="Williams K.H."/>
            <person name="Hubbard S.S."/>
            <person name="Banfield J.F."/>
        </authorList>
    </citation>
    <scope>NUCLEOTIDE SEQUENCE [LARGE SCALE GENOMIC DNA]</scope>
</reference>
<dbReference type="InterPro" id="IPR041122">
    <property type="entry name" value="RecJ_OB"/>
</dbReference>
<dbReference type="PANTHER" id="PTHR30255:SF2">
    <property type="entry name" value="SINGLE-STRANDED-DNA-SPECIFIC EXONUCLEASE RECJ"/>
    <property type="match status" value="1"/>
</dbReference>
<dbReference type="Gene3D" id="3.90.1640.30">
    <property type="match status" value="1"/>
</dbReference>
<dbReference type="InterPro" id="IPR003156">
    <property type="entry name" value="DHHA1_dom"/>
</dbReference>
<dbReference type="EMBL" id="MHIE01000022">
    <property type="protein sequence ID" value="OGY45357.1"/>
    <property type="molecule type" value="Genomic_DNA"/>
</dbReference>
<dbReference type="InterPro" id="IPR051673">
    <property type="entry name" value="SSDNA_exonuclease_RecJ"/>
</dbReference>
<evidence type="ECO:0000256" key="4">
    <source>
        <dbReference type="ARBA" id="ARBA00022801"/>
    </source>
</evidence>
<dbReference type="InterPro" id="IPR001667">
    <property type="entry name" value="DDH_dom"/>
</dbReference>
<dbReference type="STRING" id="1797535.A2744_02805"/>
<evidence type="ECO:0000256" key="1">
    <source>
        <dbReference type="ARBA" id="ARBA00005915"/>
    </source>
</evidence>
<dbReference type="GO" id="GO:0003676">
    <property type="term" value="F:nucleic acid binding"/>
    <property type="evidence" value="ECO:0007669"/>
    <property type="project" value="InterPro"/>
</dbReference>
<keyword evidence="4" id="KW-0378">Hydrolase</keyword>
<dbReference type="AlphaFoldDB" id="A0A1G1Y1B1"/>
<comment type="caution">
    <text evidence="10">The sequence shown here is derived from an EMBL/GenBank/DDBJ whole genome shotgun (WGS) entry which is preliminary data.</text>
</comment>
<dbReference type="Gene3D" id="2.40.50.460">
    <property type="match status" value="1"/>
</dbReference>
<evidence type="ECO:0000256" key="3">
    <source>
        <dbReference type="ARBA" id="ARBA00022722"/>
    </source>
</evidence>
<keyword evidence="5 10" id="KW-0269">Exonuclease</keyword>
<evidence type="ECO:0000259" key="8">
    <source>
        <dbReference type="Pfam" id="PF02272"/>
    </source>
</evidence>
<feature type="domain" description="DHHA1" evidence="8">
    <location>
        <begin position="352"/>
        <end position="444"/>
    </location>
</feature>
<feature type="coiled-coil region" evidence="6">
    <location>
        <begin position="301"/>
        <end position="335"/>
    </location>
</feature>
<evidence type="ECO:0000259" key="9">
    <source>
        <dbReference type="Pfam" id="PF17768"/>
    </source>
</evidence>
<evidence type="ECO:0000256" key="2">
    <source>
        <dbReference type="ARBA" id="ARBA00019841"/>
    </source>
</evidence>
<dbReference type="GO" id="GO:0006310">
    <property type="term" value="P:DNA recombination"/>
    <property type="evidence" value="ECO:0007669"/>
    <property type="project" value="InterPro"/>
</dbReference>
<feature type="domain" description="RecJ OB" evidence="9">
    <location>
        <begin position="459"/>
        <end position="566"/>
    </location>
</feature>
<dbReference type="PANTHER" id="PTHR30255">
    <property type="entry name" value="SINGLE-STRANDED-DNA-SPECIFIC EXONUCLEASE RECJ"/>
    <property type="match status" value="1"/>
</dbReference>
<evidence type="ECO:0000256" key="6">
    <source>
        <dbReference type="SAM" id="Coils"/>
    </source>
</evidence>
<protein>
    <recommendedName>
        <fullName evidence="2">Single-stranded-DNA-specific exonuclease RecJ</fullName>
    </recommendedName>
</protein>
<dbReference type="InterPro" id="IPR004610">
    <property type="entry name" value="RecJ"/>
</dbReference>
<dbReference type="GO" id="GO:0008409">
    <property type="term" value="F:5'-3' exonuclease activity"/>
    <property type="evidence" value="ECO:0007669"/>
    <property type="project" value="InterPro"/>
</dbReference>
<dbReference type="Pfam" id="PF02272">
    <property type="entry name" value="DHHA1"/>
    <property type="match status" value="1"/>
</dbReference>
<dbReference type="Pfam" id="PF17768">
    <property type="entry name" value="RecJ_OB"/>
    <property type="match status" value="1"/>
</dbReference>
<gene>
    <name evidence="10" type="ORF">A2744_02805</name>
</gene>
<evidence type="ECO:0000259" key="7">
    <source>
        <dbReference type="Pfam" id="PF01368"/>
    </source>
</evidence>
<sequence>MAKNWQLAPTISQEFREAFPEIHQLILQLLFNRGLTTQPQIDEFLNPDYGQDIHDPFLFSAMAKAIDKTLTAIVKKENIVVYGDYDADGVSSTAVMTDVLQALGGQVKVYIPFRETEGYGLNLAAVESLIKEKTNLIITVDCGIGNAAEIAALKKGGVTVIVTDHHSQPKVLPDAFALINPNLKEEKYPFRSLAGCGVAYKFAQALVLKHRDYPVNQLTEGFEKWLLDLVAIGTVADMMPLLGENRTLVRYGLVVLQKTKRPGLKQLMSSIEENLAKLNEHSIGFRIAPRLNAAGRLQHANTAYELLVTQAQAEAESLAQQLNATNQQRQQLTDQIYQEAIKIIGQPAEAEILAAVGNGWPTGIVGLVAGRLTDRFYRPSLVISRFGGSIIGSGRSIKEFNITQALQKCDGYLTRYGGHAQACGFTLKDESAVEPFIEKIKQIFLETVDIKKIAPAIQIDAVVELADLNWDFFGQLEQFRPFGEGNPKPIFLAKNLEVADIQTLGQDKNHLKLLINDALGKSRKIVGFSFGSWFDKIKKGDKIDLVFDLDVNEWKGNRELQLKIIDLKLCD</sequence>
<feature type="domain" description="DDH" evidence="7">
    <location>
        <begin position="78"/>
        <end position="234"/>
    </location>
</feature>
<dbReference type="InterPro" id="IPR038763">
    <property type="entry name" value="DHH_sf"/>
</dbReference>
<dbReference type="SUPFAM" id="SSF64182">
    <property type="entry name" value="DHH phosphoesterases"/>
    <property type="match status" value="1"/>
</dbReference>
<accession>A0A1G1Y1B1</accession>
<organism evidence="10 11">
    <name type="scientific">Candidatus Buchananbacteria bacterium RIFCSPHIGHO2_01_FULL_44_11</name>
    <dbReference type="NCBI Taxonomy" id="1797535"/>
    <lineage>
        <taxon>Bacteria</taxon>
        <taxon>Candidatus Buchananiibacteriota</taxon>
    </lineage>
</organism>
<evidence type="ECO:0000313" key="11">
    <source>
        <dbReference type="Proteomes" id="UP000178240"/>
    </source>
</evidence>
<dbReference type="GO" id="GO:0006281">
    <property type="term" value="P:DNA repair"/>
    <property type="evidence" value="ECO:0007669"/>
    <property type="project" value="InterPro"/>
</dbReference>
<dbReference type="NCBIfam" id="TIGR00644">
    <property type="entry name" value="recJ"/>
    <property type="match status" value="1"/>
</dbReference>
<dbReference type="Proteomes" id="UP000178240">
    <property type="component" value="Unassembled WGS sequence"/>
</dbReference>